<protein>
    <recommendedName>
        <fullName evidence="6">Ribosome-recycling factor</fullName>
        <shortName evidence="6">RRF</shortName>
    </recommendedName>
    <alternativeName>
        <fullName evidence="6">Ribosome-releasing factor</fullName>
    </alternativeName>
</protein>
<dbReference type="GO" id="GO:0002184">
    <property type="term" value="P:cytoplasmic translational termination"/>
    <property type="evidence" value="ECO:0007669"/>
    <property type="project" value="TreeGrafter"/>
</dbReference>
<proteinExistence type="inferred from homology"/>
<dbReference type="NCBIfam" id="TIGR00496">
    <property type="entry name" value="frr"/>
    <property type="match status" value="1"/>
</dbReference>
<keyword evidence="3 6" id="KW-0963">Cytoplasm</keyword>
<dbReference type="Proteomes" id="UP000646365">
    <property type="component" value="Unassembled WGS sequence"/>
</dbReference>
<evidence type="ECO:0000256" key="4">
    <source>
        <dbReference type="ARBA" id="ARBA00022917"/>
    </source>
</evidence>
<dbReference type="PANTHER" id="PTHR20982:SF3">
    <property type="entry name" value="MITOCHONDRIAL RIBOSOME RECYCLING FACTOR PSEUDO 1"/>
    <property type="match status" value="1"/>
</dbReference>
<evidence type="ECO:0000256" key="6">
    <source>
        <dbReference type="HAMAP-Rule" id="MF_00040"/>
    </source>
</evidence>
<accession>A0A8J3E637</accession>
<organism evidence="8 9">
    <name type="scientific">Aliidongia dinghuensis</name>
    <dbReference type="NCBI Taxonomy" id="1867774"/>
    <lineage>
        <taxon>Bacteria</taxon>
        <taxon>Pseudomonadati</taxon>
        <taxon>Pseudomonadota</taxon>
        <taxon>Alphaproteobacteria</taxon>
        <taxon>Rhodospirillales</taxon>
        <taxon>Dongiaceae</taxon>
        <taxon>Aliidongia</taxon>
    </lineage>
</organism>
<evidence type="ECO:0000256" key="1">
    <source>
        <dbReference type="ARBA" id="ARBA00004496"/>
    </source>
</evidence>
<dbReference type="InterPro" id="IPR023584">
    <property type="entry name" value="Ribosome_recyc_fac_dom"/>
</dbReference>
<dbReference type="InterPro" id="IPR002661">
    <property type="entry name" value="Ribosome_recyc_fac"/>
</dbReference>
<dbReference type="Pfam" id="PF01765">
    <property type="entry name" value="RRF"/>
    <property type="match status" value="1"/>
</dbReference>
<evidence type="ECO:0000259" key="7">
    <source>
        <dbReference type="Pfam" id="PF01765"/>
    </source>
</evidence>
<sequence length="187" mass="20917">MIVADGLTKDLKRRMEGALEALRKEFAGLRTGRASASLLDPVMVEAYGSTMPLNQCGTVSVPEPRMIIVQVWDKALLKPVEKAIRDAGLGLNPQADGQTLRVPIPDLNEERRRELIKVAAKYTEQARVSVRNVRRDGIDGLKKLEKDGEISQDEQRRIQAEIQTLTDDYIKKVDEALAQKEKEIAQV</sequence>
<dbReference type="SUPFAM" id="SSF55194">
    <property type="entry name" value="Ribosome recycling factor, RRF"/>
    <property type="match status" value="1"/>
</dbReference>
<dbReference type="GO" id="GO:0005829">
    <property type="term" value="C:cytosol"/>
    <property type="evidence" value="ECO:0007669"/>
    <property type="project" value="GOC"/>
</dbReference>
<dbReference type="CDD" id="cd00520">
    <property type="entry name" value="RRF"/>
    <property type="match status" value="1"/>
</dbReference>
<dbReference type="Gene3D" id="1.10.132.20">
    <property type="entry name" value="Ribosome-recycling factor"/>
    <property type="match status" value="1"/>
</dbReference>
<evidence type="ECO:0000256" key="2">
    <source>
        <dbReference type="ARBA" id="ARBA00005912"/>
    </source>
</evidence>
<comment type="subcellular location">
    <subcellularLocation>
        <location evidence="1 6">Cytoplasm</location>
    </subcellularLocation>
</comment>
<dbReference type="Gene3D" id="3.30.1360.40">
    <property type="match status" value="1"/>
</dbReference>
<dbReference type="PANTHER" id="PTHR20982">
    <property type="entry name" value="RIBOSOME RECYCLING FACTOR"/>
    <property type="match status" value="1"/>
</dbReference>
<comment type="caution">
    <text evidence="8">The sequence shown here is derived from an EMBL/GenBank/DDBJ whole genome shotgun (WGS) entry which is preliminary data.</text>
</comment>
<feature type="domain" description="Ribosome recycling factor" evidence="7">
    <location>
        <begin position="22"/>
        <end position="184"/>
    </location>
</feature>
<reference evidence="8" key="2">
    <citation type="submission" date="2020-09" db="EMBL/GenBank/DDBJ databases">
        <authorList>
            <person name="Sun Q."/>
            <person name="Zhou Y."/>
        </authorList>
    </citation>
    <scope>NUCLEOTIDE SEQUENCE</scope>
    <source>
        <strain evidence="8">CGMCC 1.15725</strain>
    </source>
</reference>
<dbReference type="HAMAP" id="MF_00040">
    <property type="entry name" value="RRF"/>
    <property type="match status" value="1"/>
</dbReference>
<comment type="similarity">
    <text evidence="2 6">Belongs to the RRF family.</text>
</comment>
<dbReference type="FunFam" id="3.30.1360.40:FF:000001">
    <property type="entry name" value="Ribosome-recycling factor"/>
    <property type="match status" value="1"/>
</dbReference>
<name>A0A8J3E637_9PROT</name>
<keyword evidence="9" id="KW-1185">Reference proteome</keyword>
<dbReference type="EMBL" id="BMJQ01000017">
    <property type="protein sequence ID" value="GGF40427.1"/>
    <property type="molecule type" value="Genomic_DNA"/>
</dbReference>
<evidence type="ECO:0000313" key="8">
    <source>
        <dbReference type="EMBL" id="GGF40427.1"/>
    </source>
</evidence>
<evidence type="ECO:0000256" key="5">
    <source>
        <dbReference type="ARBA" id="ARBA00025050"/>
    </source>
</evidence>
<dbReference type="GO" id="GO:0043023">
    <property type="term" value="F:ribosomal large subunit binding"/>
    <property type="evidence" value="ECO:0007669"/>
    <property type="project" value="TreeGrafter"/>
</dbReference>
<dbReference type="InterPro" id="IPR036191">
    <property type="entry name" value="RRF_sf"/>
</dbReference>
<evidence type="ECO:0000256" key="3">
    <source>
        <dbReference type="ARBA" id="ARBA00022490"/>
    </source>
</evidence>
<dbReference type="FunFam" id="1.10.132.20:FF:000001">
    <property type="entry name" value="Ribosome-recycling factor"/>
    <property type="match status" value="1"/>
</dbReference>
<reference evidence="8" key="1">
    <citation type="journal article" date="2014" name="Int. J. Syst. Evol. Microbiol.">
        <title>Complete genome sequence of Corynebacterium casei LMG S-19264T (=DSM 44701T), isolated from a smear-ripened cheese.</title>
        <authorList>
            <consortium name="US DOE Joint Genome Institute (JGI-PGF)"/>
            <person name="Walter F."/>
            <person name="Albersmeier A."/>
            <person name="Kalinowski J."/>
            <person name="Ruckert C."/>
        </authorList>
    </citation>
    <scope>NUCLEOTIDE SEQUENCE</scope>
    <source>
        <strain evidence="8">CGMCC 1.15725</strain>
    </source>
</reference>
<dbReference type="AlphaFoldDB" id="A0A8J3E637"/>
<keyword evidence="4 6" id="KW-0648">Protein biosynthesis</keyword>
<evidence type="ECO:0000313" key="9">
    <source>
        <dbReference type="Proteomes" id="UP000646365"/>
    </source>
</evidence>
<comment type="function">
    <text evidence="5 6">Responsible for the release of ribosomes from messenger RNA at the termination of protein biosynthesis. May increase the efficiency of translation by recycling ribosomes from one round of translation to another.</text>
</comment>
<gene>
    <name evidence="6 8" type="primary">frr</name>
    <name evidence="8" type="ORF">GCM10011611_53570</name>
</gene>